<name>A0A845GGE0_9BURK</name>
<accession>A0A845GGE0</accession>
<dbReference type="Proteomes" id="UP000447355">
    <property type="component" value="Unassembled WGS sequence"/>
</dbReference>
<dbReference type="AlphaFoldDB" id="A0A845GGE0"/>
<comment type="caution">
    <text evidence="1">The sequence shown here is derived from an EMBL/GenBank/DDBJ whole genome shotgun (WGS) entry which is preliminary data.</text>
</comment>
<reference evidence="1" key="1">
    <citation type="submission" date="2019-12" db="EMBL/GenBank/DDBJ databases">
        <title>Novel species isolated from a subtropical stream in China.</title>
        <authorList>
            <person name="Lu H."/>
        </authorList>
    </citation>
    <scope>NUCLEOTIDE SEQUENCE [LARGE SCALE GENOMIC DNA]</scope>
    <source>
        <strain evidence="1">FT81W</strain>
    </source>
</reference>
<evidence type="ECO:0000313" key="1">
    <source>
        <dbReference type="EMBL" id="MYM92455.1"/>
    </source>
</evidence>
<proteinExistence type="predicted"/>
<evidence type="ECO:0000313" key="2">
    <source>
        <dbReference type="Proteomes" id="UP000447355"/>
    </source>
</evidence>
<gene>
    <name evidence="1" type="ORF">GTP90_01110</name>
</gene>
<organism evidence="1 2">
    <name type="scientific">Duganella vulcania</name>
    <dbReference type="NCBI Taxonomy" id="2692166"/>
    <lineage>
        <taxon>Bacteria</taxon>
        <taxon>Pseudomonadati</taxon>
        <taxon>Pseudomonadota</taxon>
        <taxon>Betaproteobacteria</taxon>
        <taxon>Burkholderiales</taxon>
        <taxon>Oxalobacteraceae</taxon>
        <taxon>Telluria group</taxon>
        <taxon>Duganella</taxon>
    </lineage>
</organism>
<sequence length="94" mass="10343">MNMEQAMAIYQRAVDPTATAQEGADWWREVFVELTAVVAAPSIRAAAGVIAWWKSDYEWLQVNDTPAGAAGRIRRVAKVVLKRSTRPSAQPCIA</sequence>
<protein>
    <submittedName>
        <fullName evidence="1">Uncharacterized protein</fullName>
    </submittedName>
</protein>
<dbReference type="EMBL" id="WWCX01000001">
    <property type="protein sequence ID" value="MYM92455.1"/>
    <property type="molecule type" value="Genomic_DNA"/>
</dbReference>